<dbReference type="EMBL" id="AP004740">
    <property type="protein sequence ID" value="BAD54178.1"/>
    <property type="molecule type" value="Genomic_DNA"/>
</dbReference>
<name>Q5Z7D6_ORYSJ</name>
<feature type="region of interest" description="Disordered" evidence="1">
    <location>
        <begin position="79"/>
        <end position="106"/>
    </location>
</feature>
<evidence type="ECO:0000313" key="2">
    <source>
        <dbReference type="EMBL" id="BAD54178.1"/>
    </source>
</evidence>
<gene>
    <name evidence="2" type="primary">OSJNBa0092H22.36</name>
</gene>
<reference evidence="3" key="1">
    <citation type="journal article" date="2005" name="Nature">
        <title>The map-based sequence of the rice genome.</title>
        <authorList>
            <consortium name="International rice genome sequencing project (IRGSP)"/>
            <person name="Matsumoto T."/>
            <person name="Wu J."/>
            <person name="Kanamori H."/>
            <person name="Katayose Y."/>
            <person name="Fujisawa M."/>
            <person name="Namiki N."/>
            <person name="Mizuno H."/>
            <person name="Yamamoto K."/>
            <person name="Antonio B.A."/>
            <person name="Baba T."/>
            <person name="Sakata K."/>
            <person name="Nagamura Y."/>
            <person name="Aoki H."/>
            <person name="Arikawa K."/>
            <person name="Arita K."/>
            <person name="Bito T."/>
            <person name="Chiden Y."/>
            <person name="Fujitsuka N."/>
            <person name="Fukunaka R."/>
            <person name="Hamada M."/>
            <person name="Harada C."/>
            <person name="Hayashi A."/>
            <person name="Hijishita S."/>
            <person name="Honda M."/>
            <person name="Hosokawa S."/>
            <person name="Ichikawa Y."/>
            <person name="Idonuma A."/>
            <person name="Iijima M."/>
            <person name="Ikeda M."/>
            <person name="Ikeno M."/>
            <person name="Ito K."/>
            <person name="Ito S."/>
            <person name="Ito T."/>
            <person name="Ito Y."/>
            <person name="Ito Y."/>
            <person name="Iwabuchi A."/>
            <person name="Kamiya K."/>
            <person name="Karasawa W."/>
            <person name="Kurita K."/>
            <person name="Katagiri S."/>
            <person name="Kikuta A."/>
            <person name="Kobayashi H."/>
            <person name="Kobayashi N."/>
            <person name="Machita K."/>
            <person name="Maehara T."/>
            <person name="Masukawa M."/>
            <person name="Mizubayashi T."/>
            <person name="Mukai Y."/>
            <person name="Nagasaki H."/>
            <person name="Nagata Y."/>
            <person name="Naito S."/>
            <person name="Nakashima M."/>
            <person name="Nakama Y."/>
            <person name="Nakamichi Y."/>
            <person name="Nakamura M."/>
            <person name="Meguro A."/>
            <person name="Negishi M."/>
            <person name="Ohta I."/>
            <person name="Ohta T."/>
            <person name="Okamoto M."/>
            <person name="Ono N."/>
            <person name="Saji S."/>
            <person name="Sakaguchi M."/>
            <person name="Sakai K."/>
            <person name="Shibata M."/>
            <person name="Shimokawa T."/>
            <person name="Song J."/>
            <person name="Takazaki Y."/>
            <person name="Terasawa K."/>
            <person name="Tsugane M."/>
            <person name="Tsuji K."/>
            <person name="Ueda S."/>
            <person name="Waki K."/>
            <person name="Yamagata H."/>
            <person name="Yamamoto M."/>
            <person name="Yamamoto S."/>
            <person name="Yamane H."/>
            <person name="Yoshiki S."/>
            <person name="Yoshihara R."/>
            <person name="Yukawa K."/>
            <person name="Zhong H."/>
            <person name="Yano M."/>
            <person name="Yuan Q."/>
            <person name="Ouyang S."/>
            <person name="Liu J."/>
            <person name="Jones K.M."/>
            <person name="Gansberger K."/>
            <person name="Moffat K."/>
            <person name="Hill J."/>
            <person name="Bera J."/>
            <person name="Fadrosh D."/>
            <person name="Jin S."/>
            <person name="Johri S."/>
            <person name="Kim M."/>
            <person name="Overton L."/>
            <person name="Reardon M."/>
            <person name="Tsitrin T."/>
            <person name="Vuong H."/>
            <person name="Weaver B."/>
            <person name="Ciecko A."/>
            <person name="Tallon L."/>
            <person name="Jackson J."/>
            <person name="Pai G."/>
            <person name="Aken S.V."/>
            <person name="Utterback T."/>
            <person name="Reidmuller S."/>
            <person name="Feldblyum T."/>
            <person name="Hsiao J."/>
            <person name="Zismann V."/>
            <person name="Iobst S."/>
            <person name="de Vazeille A.R."/>
            <person name="Buell C.R."/>
            <person name="Ying K."/>
            <person name="Li Y."/>
            <person name="Lu T."/>
            <person name="Huang Y."/>
            <person name="Zhao Q."/>
            <person name="Feng Q."/>
            <person name="Zhang L."/>
            <person name="Zhu J."/>
            <person name="Weng Q."/>
            <person name="Mu J."/>
            <person name="Lu Y."/>
            <person name="Fan D."/>
            <person name="Liu Y."/>
            <person name="Guan J."/>
            <person name="Zhang Y."/>
            <person name="Yu S."/>
            <person name="Liu X."/>
            <person name="Zhang Y."/>
            <person name="Hong G."/>
            <person name="Han B."/>
            <person name="Choisne N."/>
            <person name="Demange N."/>
            <person name="Orjeda G."/>
            <person name="Samain S."/>
            <person name="Cattolico L."/>
            <person name="Pelletier E."/>
            <person name="Couloux A."/>
            <person name="Segurens B."/>
            <person name="Wincker P."/>
            <person name="D'Hont A."/>
            <person name="Scarpelli C."/>
            <person name="Weissenbach J."/>
            <person name="Salanoubat M."/>
            <person name="Quetier F."/>
            <person name="Yu Y."/>
            <person name="Kim H.R."/>
            <person name="Rambo T."/>
            <person name="Currie J."/>
            <person name="Collura K."/>
            <person name="Luo M."/>
            <person name="Yang T."/>
            <person name="Ammiraju J.S.S."/>
            <person name="Engler F."/>
            <person name="Soderlund C."/>
            <person name="Wing R.A."/>
            <person name="Palmer L.E."/>
            <person name="de la Bastide M."/>
            <person name="Spiegel L."/>
            <person name="Nascimento L."/>
            <person name="Zutavern T."/>
            <person name="O'Shaughnessy A."/>
            <person name="Dike S."/>
            <person name="Dedhia N."/>
            <person name="Preston R."/>
            <person name="Balija V."/>
            <person name="McCombie W.R."/>
            <person name="Chow T."/>
            <person name="Chen H."/>
            <person name="Chung M."/>
            <person name="Chen C."/>
            <person name="Shaw J."/>
            <person name="Wu H."/>
            <person name="Hsiao K."/>
            <person name="Chao Y."/>
            <person name="Chu M."/>
            <person name="Cheng C."/>
            <person name="Hour A."/>
            <person name="Lee P."/>
            <person name="Lin S."/>
            <person name="Lin Y."/>
            <person name="Liou J."/>
            <person name="Liu S."/>
            <person name="Hsing Y."/>
            <person name="Raghuvanshi S."/>
            <person name="Mohanty A."/>
            <person name="Bharti A.K."/>
            <person name="Gaur A."/>
            <person name="Gupta V."/>
            <person name="Kumar D."/>
            <person name="Ravi V."/>
            <person name="Vij S."/>
            <person name="Kapur A."/>
            <person name="Khurana P."/>
            <person name="Khurana P."/>
            <person name="Khurana J.P."/>
            <person name="Tyagi A.K."/>
            <person name="Gaikwad K."/>
            <person name="Singh A."/>
            <person name="Dalal V."/>
            <person name="Srivastava S."/>
            <person name="Dixit A."/>
            <person name="Pal A.K."/>
            <person name="Ghazi I.A."/>
            <person name="Yadav M."/>
            <person name="Pandit A."/>
            <person name="Bhargava A."/>
            <person name="Sureshbabu K."/>
            <person name="Batra K."/>
            <person name="Sharma T.R."/>
            <person name="Mohapatra T."/>
            <person name="Singh N.K."/>
            <person name="Messing J."/>
            <person name="Nelson A.B."/>
            <person name="Fuks G."/>
            <person name="Kavchok S."/>
            <person name="Keizer G."/>
            <person name="Linton E."/>
            <person name="Llaca V."/>
            <person name="Song R."/>
            <person name="Tanyolac B."/>
            <person name="Young S."/>
            <person name="Ho-Il K."/>
            <person name="Hahn J.H."/>
            <person name="Sangsakoo G."/>
            <person name="Vanavichit A."/>
            <person name="de Mattos Luiz.A.T."/>
            <person name="Zimmer P.D."/>
            <person name="Malone G."/>
            <person name="Dellagostin O."/>
            <person name="de Oliveira A.C."/>
            <person name="Bevan M."/>
            <person name="Bancroft I."/>
            <person name="Minx P."/>
            <person name="Cordum H."/>
            <person name="Wilson R."/>
            <person name="Cheng Z."/>
            <person name="Jin W."/>
            <person name="Jiang J."/>
            <person name="Leong S.A."/>
            <person name="Iwama H."/>
            <person name="Gojobori T."/>
            <person name="Itoh T."/>
            <person name="Niimura Y."/>
            <person name="Fujii Y."/>
            <person name="Habara T."/>
            <person name="Sakai H."/>
            <person name="Sato Y."/>
            <person name="Wilson G."/>
            <person name="Kumar K."/>
            <person name="McCouch S."/>
            <person name="Juretic N."/>
            <person name="Hoen D."/>
            <person name="Wright S."/>
            <person name="Bruskiewich R."/>
            <person name="Bureau T."/>
            <person name="Miyao A."/>
            <person name="Hirochika H."/>
            <person name="Nishikawa T."/>
            <person name="Kadowaki K."/>
            <person name="Sugiura M."/>
            <person name="Burr B."/>
            <person name="Sasaki T."/>
        </authorList>
    </citation>
    <scope>NUCLEOTIDE SEQUENCE [LARGE SCALE GENOMIC DNA]</scope>
    <source>
        <strain evidence="3">cv. Nipponbare</strain>
    </source>
</reference>
<protein>
    <submittedName>
        <fullName evidence="2">Uncharacterized protein</fullName>
    </submittedName>
</protein>
<organism evidence="2 3">
    <name type="scientific">Oryza sativa subsp. japonica</name>
    <name type="common">Rice</name>
    <dbReference type="NCBI Taxonomy" id="39947"/>
    <lineage>
        <taxon>Eukaryota</taxon>
        <taxon>Viridiplantae</taxon>
        <taxon>Streptophyta</taxon>
        <taxon>Embryophyta</taxon>
        <taxon>Tracheophyta</taxon>
        <taxon>Spermatophyta</taxon>
        <taxon>Magnoliopsida</taxon>
        <taxon>Liliopsida</taxon>
        <taxon>Poales</taxon>
        <taxon>Poaceae</taxon>
        <taxon>BOP clade</taxon>
        <taxon>Oryzoideae</taxon>
        <taxon>Oryzeae</taxon>
        <taxon>Oryzinae</taxon>
        <taxon>Oryza</taxon>
        <taxon>Oryza sativa</taxon>
    </lineage>
</organism>
<dbReference type="AlphaFoldDB" id="Q5Z7D6"/>
<reference evidence="3" key="2">
    <citation type="journal article" date="2008" name="Nucleic Acids Res.">
        <title>The rice annotation project database (RAP-DB): 2008 update.</title>
        <authorList>
            <consortium name="The rice annotation project (RAP)"/>
        </authorList>
    </citation>
    <scope>GENOME REANNOTATION</scope>
    <source>
        <strain evidence="3">cv. Nipponbare</strain>
    </source>
</reference>
<accession>Q5Z7D6</accession>
<dbReference type="Proteomes" id="UP000000763">
    <property type="component" value="Chromosome 6"/>
</dbReference>
<evidence type="ECO:0000313" key="3">
    <source>
        <dbReference type="Proteomes" id="UP000000763"/>
    </source>
</evidence>
<sequence length="106" mass="11548">MVGQHAMVDRDTAAFVGRNARHMMMRCKGMDGDEGLRWSAHVVAEAAEKSRLRRLPPLAASTARAPPLAAVVLFMRQWRPRRSHPTNKETRAGGGQGGATSEAKCP</sequence>
<proteinExistence type="predicted"/>
<evidence type="ECO:0000256" key="1">
    <source>
        <dbReference type="SAM" id="MobiDB-lite"/>
    </source>
</evidence>